<evidence type="ECO:0000313" key="2">
    <source>
        <dbReference type="EMBL" id="PKI77641.1"/>
    </source>
</evidence>
<proteinExistence type="predicted"/>
<dbReference type="AlphaFoldDB" id="A0A2I0LAD9"/>
<gene>
    <name evidence="2" type="ORF">CRG98_001979</name>
</gene>
<feature type="compositionally biased region" description="Polar residues" evidence="1">
    <location>
        <begin position="1"/>
        <end position="14"/>
    </location>
</feature>
<dbReference type="Proteomes" id="UP000233551">
    <property type="component" value="Unassembled WGS sequence"/>
</dbReference>
<name>A0A2I0LAD9_PUNGR</name>
<protein>
    <submittedName>
        <fullName evidence="2">Uncharacterized protein</fullName>
    </submittedName>
</protein>
<organism evidence="2 3">
    <name type="scientific">Punica granatum</name>
    <name type="common">Pomegranate</name>
    <dbReference type="NCBI Taxonomy" id="22663"/>
    <lineage>
        <taxon>Eukaryota</taxon>
        <taxon>Viridiplantae</taxon>
        <taxon>Streptophyta</taxon>
        <taxon>Embryophyta</taxon>
        <taxon>Tracheophyta</taxon>
        <taxon>Spermatophyta</taxon>
        <taxon>Magnoliopsida</taxon>
        <taxon>eudicotyledons</taxon>
        <taxon>Gunneridae</taxon>
        <taxon>Pentapetalae</taxon>
        <taxon>rosids</taxon>
        <taxon>malvids</taxon>
        <taxon>Myrtales</taxon>
        <taxon>Lythraceae</taxon>
        <taxon>Punica</taxon>
    </lineage>
</organism>
<keyword evidence="3" id="KW-1185">Reference proteome</keyword>
<evidence type="ECO:0000313" key="3">
    <source>
        <dbReference type="Proteomes" id="UP000233551"/>
    </source>
</evidence>
<feature type="region of interest" description="Disordered" evidence="1">
    <location>
        <begin position="1"/>
        <end position="20"/>
    </location>
</feature>
<sequence length="77" mass="8426">MANLISSARSEQNQPPTPKWSLELYGPECALLDRVACEYPPSRGCMTDTSEKESSLTILQPEGRGPVTYPGLGVWNT</sequence>
<evidence type="ECO:0000256" key="1">
    <source>
        <dbReference type="SAM" id="MobiDB-lite"/>
    </source>
</evidence>
<reference evidence="2 3" key="1">
    <citation type="submission" date="2017-11" db="EMBL/GenBank/DDBJ databases">
        <title>De-novo sequencing of pomegranate (Punica granatum L.) genome.</title>
        <authorList>
            <person name="Akparov Z."/>
            <person name="Amiraslanov A."/>
            <person name="Hajiyeva S."/>
            <person name="Abbasov M."/>
            <person name="Kaur K."/>
            <person name="Hamwieh A."/>
            <person name="Solovyev V."/>
            <person name="Salamov A."/>
            <person name="Braich B."/>
            <person name="Kosarev P."/>
            <person name="Mahmoud A."/>
            <person name="Hajiyev E."/>
            <person name="Babayeva S."/>
            <person name="Izzatullayeva V."/>
            <person name="Mammadov A."/>
            <person name="Mammadov A."/>
            <person name="Sharifova S."/>
            <person name="Ojaghi J."/>
            <person name="Eynullazada K."/>
            <person name="Bayramov B."/>
            <person name="Abdulazimova A."/>
            <person name="Shahmuradov I."/>
        </authorList>
    </citation>
    <scope>NUCLEOTIDE SEQUENCE [LARGE SCALE GENOMIC DNA]</scope>
    <source>
        <strain evidence="3">cv. AG2017</strain>
        <tissue evidence="2">Leaf</tissue>
    </source>
</reference>
<dbReference type="EMBL" id="PGOL01000084">
    <property type="protein sequence ID" value="PKI77641.1"/>
    <property type="molecule type" value="Genomic_DNA"/>
</dbReference>
<comment type="caution">
    <text evidence="2">The sequence shown here is derived from an EMBL/GenBank/DDBJ whole genome shotgun (WGS) entry which is preliminary data.</text>
</comment>
<accession>A0A2I0LAD9</accession>